<evidence type="ECO:0000313" key="3">
    <source>
        <dbReference type="EMBL" id="OIN54704.1"/>
    </source>
</evidence>
<proteinExistence type="predicted"/>
<evidence type="ECO:0000256" key="1">
    <source>
        <dbReference type="SAM" id="Phobius"/>
    </source>
</evidence>
<comment type="caution">
    <text evidence="2">The sequence shown here is derived from an EMBL/GenBank/DDBJ whole genome shotgun (WGS) entry which is preliminary data.</text>
</comment>
<sequence>MPVWALYIAYFKVEKISLHLRRSGHLIDADVSIGWDPISRSWAVRDVIGAFAFPTQAINLGRLSAEDYAEFPKGLKLNLRCLGGSTVGAFFGIFILLAIGDFMGWQDVDWF</sequence>
<dbReference type="Proteomes" id="UP000181661">
    <property type="component" value="Unassembled WGS sequence"/>
</dbReference>
<protein>
    <submittedName>
        <fullName evidence="2">Uncharacterized protein</fullName>
    </submittedName>
</protein>
<dbReference type="EMBL" id="MDDR01000005">
    <property type="protein sequence ID" value="OIN54704.1"/>
    <property type="molecule type" value="Genomic_DNA"/>
</dbReference>
<dbReference type="RefSeq" id="WP_071482708.1">
    <property type="nucleotide sequence ID" value="NZ_FNTS01000002.1"/>
</dbReference>
<dbReference type="EMBL" id="MDDR01000006">
    <property type="protein sequence ID" value="OIN54667.1"/>
    <property type="molecule type" value="Genomic_DNA"/>
</dbReference>
<evidence type="ECO:0000313" key="4">
    <source>
        <dbReference type="EMBL" id="OIN55370.1"/>
    </source>
</evidence>
<keyword evidence="1" id="KW-1133">Transmembrane helix</keyword>
<dbReference type="AlphaFoldDB" id="A0A1S2V7G7"/>
<feature type="transmembrane region" description="Helical" evidence="1">
    <location>
        <begin position="81"/>
        <end position="105"/>
    </location>
</feature>
<dbReference type="OrthoDB" id="6900259at2"/>
<organism evidence="2 5">
    <name type="scientific">Pseudomonas costantinii</name>
    <dbReference type="NCBI Taxonomy" id="168469"/>
    <lineage>
        <taxon>Bacteria</taxon>
        <taxon>Pseudomonadati</taxon>
        <taxon>Pseudomonadota</taxon>
        <taxon>Gammaproteobacteria</taxon>
        <taxon>Pseudomonadales</taxon>
        <taxon>Pseudomonadaceae</taxon>
        <taxon>Pseudomonas</taxon>
    </lineage>
</organism>
<reference evidence="2 5" key="1">
    <citation type="submission" date="2016-08" db="EMBL/GenBank/DDBJ databases">
        <title>Draft genome sequence of Pseudomonas costantinii LMG 22119, type strain isolated from cultivated mushroom (Agaricus bisporus) sporophores.</title>
        <authorList>
            <person name="Tambong J.T."/>
        </authorList>
    </citation>
    <scope>NUCLEOTIDE SEQUENCE [LARGE SCALE GENOMIC DNA]</scope>
    <source>
        <strain evidence="2 5">LMG 22119</strain>
    </source>
</reference>
<evidence type="ECO:0000313" key="2">
    <source>
        <dbReference type="EMBL" id="OIN54667.1"/>
    </source>
</evidence>
<evidence type="ECO:0000313" key="5">
    <source>
        <dbReference type="Proteomes" id="UP000181661"/>
    </source>
</evidence>
<gene>
    <name evidence="4" type="ORF">BFL40_01335</name>
    <name evidence="3" type="ORF">BFL40_02215</name>
    <name evidence="2" type="ORF">BFL40_04940</name>
</gene>
<keyword evidence="1" id="KW-0812">Transmembrane</keyword>
<dbReference type="EMBL" id="MDDR01000003">
    <property type="protein sequence ID" value="OIN55370.1"/>
    <property type="molecule type" value="Genomic_DNA"/>
</dbReference>
<name>A0A1S2V7G7_9PSED</name>
<accession>A0A1S2V7G7</accession>
<keyword evidence="1" id="KW-0472">Membrane</keyword>